<reference evidence="3" key="2">
    <citation type="journal article" date="2017" name="Nat. Plants">
        <title>The Aegilops tauschii genome reveals multiple impacts of transposons.</title>
        <authorList>
            <person name="Zhao G."/>
            <person name="Zou C."/>
            <person name="Li K."/>
            <person name="Wang K."/>
            <person name="Li T."/>
            <person name="Gao L."/>
            <person name="Zhang X."/>
            <person name="Wang H."/>
            <person name="Yang Z."/>
            <person name="Liu X."/>
            <person name="Jiang W."/>
            <person name="Mao L."/>
            <person name="Kong X."/>
            <person name="Jiao Y."/>
            <person name="Jia J."/>
        </authorList>
    </citation>
    <scope>NUCLEOTIDE SEQUENCE [LARGE SCALE GENOMIC DNA]</scope>
    <source>
        <strain evidence="3">cv. AL8/78</strain>
    </source>
</reference>
<dbReference type="GO" id="GO:0005737">
    <property type="term" value="C:cytoplasm"/>
    <property type="evidence" value="ECO:0007669"/>
    <property type="project" value="TreeGrafter"/>
</dbReference>
<reference evidence="2" key="5">
    <citation type="journal article" date="2021" name="G3 (Bethesda)">
        <title>Aegilops tauschii genome assembly Aet v5.0 features greater sequence contiguity and improved annotation.</title>
        <authorList>
            <person name="Wang L."/>
            <person name="Zhu T."/>
            <person name="Rodriguez J.C."/>
            <person name="Deal K.R."/>
            <person name="Dubcovsky J."/>
            <person name="McGuire P.E."/>
            <person name="Lux T."/>
            <person name="Spannagl M."/>
            <person name="Mayer K.F.X."/>
            <person name="Baldrich P."/>
            <person name="Meyers B.C."/>
            <person name="Huo N."/>
            <person name="Gu Y.Q."/>
            <person name="Zhou H."/>
            <person name="Devos K.M."/>
            <person name="Bennetzen J.L."/>
            <person name="Unver T."/>
            <person name="Budak H."/>
            <person name="Gulick P.J."/>
            <person name="Galiba G."/>
            <person name="Kalapos B."/>
            <person name="Nelson D.R."/>
            <person name="Li P."/>
            <person name="You F.M."/>
            <person name="Luo M.C."/>
            <person name="Dvorak J."/>
        </authorList>
    </citation>
    <scope>NUCLEOTIDE SEQUENCE [LARGE SCALE GENOMIC DNA]</scope>
    <source>
        <strain evidence="2">cv. AL8/78</strain>
    </source>
</reference>
<evidence type="ECO:0000313" key="2">
    <source>
        <dbReference type="EnsemblPlants" id="AET5Gv20537000.9"/>
    </source>
</evidence>
<dbReference type="PANTHER" id="PTHR31807:SF55">
    <property type="entry name" value="OS09G0422600 PROTEIN"/>
    <property type="match status" value="1"/>
</dbReference>
<dbReference type="Pfam" id="PF04484">
    <property type="entry name" value="QWRF"/>
    <property type="match status" value="1"/>
</dbReference>
<dbReference type="InterPro" id="IPR007573">
    <property type="entry name" value="QWRF"/>
</dbReference>
<organism evidence="2 3">
    <name type="scientific">Aegilops tauschii subsp. strangulata</name>
    <name type="common">Goatgrass</name>
    <dbReference type="NCBI Taxonomy" id="200361"/>
    <lineage>
        <taxon>Eukaryota</taxon>
        <taxon>Viridiplantae</taxon>
        <taxon>Streptophyta</taxon>
        <taxon>Embryophyta</taxon>
        <taxon>Tracheophyta</taxon>
        <taxon>Spermatophyta</taxon>
        <taxon>Magnoliopsida</taxon>
        <taxon>Liliopsida</taxon>
        <taxon>Poales</taxon>
        <taxon>Poaceae</taxon>
        <taxon>BOP clade</taxon>
        <taxon>Pooideae</taxon>
        <taxon>Triticodae</taxon>
        <taxon>Triticeae</taxon>
        <taxon>Triticinae</taxon>
        <taxon>Aegilops</taxon>
    </lineage>
</organism>
<dbReference type="Proteomes" id="UP000015105">
    <property type="component" value="Chromosome 5D"/>
</dbReference>
<reference evidence="3" key="1">
    <citation type="journal article" date="2014" name="Science">
        <title>Ancient hybridizations among the ancestral genomes of bread wheat.</title>
        <authorList>
            <consortium name="International Wheat Genome Sequencing Consortium,"/>
            <person name="Marcussen T."/>
            <person name="Sandve S.R."/>
            <person name="Heier L."/>
            <person name="Spannagl M."/>
            <person name="Pfeifer M."/>
            <person name="Jakobsen K.S."/>
            <person name="Wulff B.B."/>
            <person name="Steuernagel B."/>
            <person name="Mayer K.F."/>
            <person name="Olsen O.A."/>
        </authorList>
    </citation>
    <scope>NUCLEOTIDE SEQUENCE [LARGE SCALE GENOMIC DNA]</scope>
    <source>
        <strain evidence="3">cv. AL8/78</strain>
    </source>
</reference>
<evidence type="ECO:0000256" key="1">
    <source>
        <dbReference type="ARBA" id="ARBA00010016"/>
    </source>
</evidence>
<reference evidence="2" key="4">
    <citation type="submission" date="2019-03" db="UniProtKB">
        <authorList>
            <consortium name="EnsemblPlants"/>
        </authorList>
    </citation>
    <scope>IDENTIFICATION</scope>
</reference>
<comment type="similarity">
    <text evidence="1">Belongs to the QWRF family.</text>
</comment>
<dbReference type="PANTHER" id="PTHR31807">
    <property type="entry name" value="AUGMIN FAMILY MEMBER"/>
    <property type="match status" value="1"/>
</dbReference>
<dbReference type="AlphaFoldDB" id="A0A453KWJ7"/>
<reference evidence="2" key="3">
    <citation type="journal article" date="2017" name="Nature">
        <title>Genome sequence of the progenitor of the wheat D genome Aegilops tauschii.</title>
        <authorList>
            <person name="Luo M.C."/>
            <person name="Gu Y.Q."/>
            <person name="Puiu D."/>
            <person name="Wang H."/>
            <person name="Twardziok S.O."/>
            <person name="Deal K.R."/>
            <person name="Huo N."/>
            <person name="Zhu T."/>
            <person name="Wang L."/>
            <person name="Wang Y."/>
            <person name="McGuire P.E."/>
            <person name="Liu S."/>
            <person name="Long H."/>
            <person name="Ramasamy R.K."/>
            <person name="Rodriguez J.C."/>
            <person name="Van S.L."/>
            <person name="Yuan L."/>
            <person name="Wang Z."/>
            <person name="Xia Z."/>
            <person name="Xiao L."/>
            <person name="Anderson O.D."/>
            <person name="Ouyang S."/>
            <person name="Liang Y."/>
            <person name="Zimin A.V."/>
            <person name="Pertea G."/>
            <person name="Qi P."/>
            <person name="Bennetzen J.L."/>
            <person name="Dai X."/>
            <person name="Dawson M.W."/>
            <person name="Muller H.G."/>
            <person name="Kugler K."/>
            <person name="Rivarola-Duarte L."/>
            <person name="Spannagl M."/>
            <person name="Mayer K.F.X."/>
            <person name="Lu F.H."/>
            <person name="Bevan M.W."/>
            <person name="Leroy P."/>
            <person name="Li P."/>
            <person name="You F.M."/>
            <person name="Sun Q."/>
            <person name="Liu Z."/>
            <person name="Lyons E."/>
            <person name="Wicker T."/>
            <person name="Salzberg S.L."/>
            <person name="Devos K.M."/>
            <person name="Dvorak J."/>
        </authorList>
    </citation>
    <scope>NUCLEOTIDE SEQUENCE [LARGE SCALE GENOMIC DNA]</scope>
    <source>
        <strain evidence="2">cv. AL8/78</strain>
    </source>
</reference>
<protein>
    <submittedName>
        <fullName evidence="2">Uncharacterized protein</fullName>
    </submittedName>
</protein>
<dbReference type="Gramene" id="AET5Gv20537000.9">
    <property type="protein sequence ID" value="AET5Gv20537000.9"/>
    <property type="gene ID" value="AET5Gv20537000"/>
</dbReference>
<sequence>VQIACLEQWPALEDENNLSFSRATEALKASTLRLPVTSGARVDAVSLKNAVSSAVDVMQGLGSSVCSMLSKVEDRTYLISELSVVAAQEKVMLDECRELLAMAAELEVQESSLRTHLMQVKDLPR</sequence>
<dbReference type="GO" id="GO:0005880">
    <property type="term" value="C:nuclear microtubule"/>
    <property type="evidence" value="ECO:0007669"/>
    <property type="project" value="TreeGrafter"/>
</dbReference>
<dbReference type="GO" id="GO:0051225">
    <property type="term" value="P:spindle assembly"/>
    <property type="evidence" value="ECO:0007669"/>
    <property type="project" value="TreeGrafter"/>
</dbReference>
<name>A0A453KWJ7_AEGTS</name>
<evidence type="ECO:0000313" key="3">
    <source>
        <dbReference type="Proteomes" id="UP000015105"/>
    </source>
</evidence>
<dbReference type="GO" id="GO:0008017">
    <property type="term" value="F:microtubule binding"/>
    <property type="evidence" value="ECO:0007669"/>
    <property type="project" value="TreeGrafter"/>
</dbReference>
<accession>A0A453KWJ7</accession>
<proteinExistence type="inferred from homology"/>
<keyword evidence="3" id="KW-1185">Reference proteome</keyword>
<dbReference type="EnsemblPlants" id="AET5Gv20537000.9">
    <property type="protein sequence ID" value="AET5Gv20537000.9"/>
    <property type="gene ID" value="AET5Gv20537000"/>
</dbReference>